<keyword evidence="2" id="KW-1185">Reference proteome</keyword>
<dbReference type="AlphaFoldDB" id="A0A9W9NWZ8"/>
<reference evidence="1" key="1">
    <citation type="submission" date="2022-11" db="EMBL/GenBank/DDBJ databases">
        <authorList>
            <person name="Petersen C."/>
        </authorList>
    </citation>
    <scope>NUCLEOTIDE SEQUENCE</scope>
    <source>
        <strain evidence="1">IBT 23319</strain>
    </source>
</reference>
<accession>A0A9W9NWZ8</accession>
<gene>
    <name evidence="1" type="ORF">N7469_005887</name>
</gene>
<proteinExistence type="predicted"/>
<dbReference type="OrthoDB" id="4207519at2759"/>
<dbReference type="Proteomes" id="UP001147733">
    <property type="component" value="Unassembled WGS sequence"/>
</dbReference>
<organism evidence="1 2">
    <name type="scientific">Penicillium citrinum</name>
    <dbReference type="NCBI Taxonomy" id="5077"/>
    <lineage>
        <taxon>Eukaryota</taxon>
        <taxon>Fungi</taxon>
        <taxon>Dikarya</taxon>
        <taxon>Ascomycota</taxon>
        <taxon>Pezizomycotina</taxon>
        <taxon>Eurotiomycetes</taxon>
        <taxon>Eurotiomycetidae</taxon>
        <taxon>Eurotiales</taxon>
        <taxon>Aspergillaceae</taxon>
        <taxon>Penicillium</taxon>
    </lineage>
</organism>
<reference evidence="1" key="2">
    <citation type="journal article" date="2023" name="IMA Fungus">
        <title>Comparative genomic study of the Penicillium genus elucidates a diverse pangenome and 15 lateral gene transfer events.</title>
        <authorList>
            <person name="Petersen C."/>
            <person name="Sorensen T."/>
            <person name="Nielsen M.R."/>
            <person name="Sondergaard T.E."/>
            <person name="Sorensen J.L."/>
            <person name="Fitzpatrick D.A."/>
            <person name="Frisvad J.C."/>
            <person name="Nielsen K.L."/>
        </authorList>
    </citation>
    <scope>NUCLEOTIDE SEQUENCE</scope>
    <source>
        <strain evidence="1">IBT 23319</strain>
    </source>
</reference>
<evidence type="ECO:0000313" key="1">
    <source>
        <dbReference type="EMBL" id="KAJ5231299.1"/>
    </source>
</evidence>
<dbReference type="GeneID" id="81383974"/>
<dbReference type="EMBL" id="JAPQKT010000005">
    <property type="protein sequence ID" value="KAJ5231299.1"/>
    <property type="molecule type" value="Genomic_DNA"/>
</dbReference>
<comment type="caution">
    <text evidence="1">The sequence shown here is derived from an EMBL/GenBank/DDBJ whole genome shotgun (WGS) entry which is preliminary data.</text>
</comment>
<evidence type="ECO:0008006" key="3">
    <source>
        <dbReference type="Google" id="ProtNLM"/>
    </source>
</evidence>
<name>A0A9W9NWZ8_PENCI</name>
<protein>
    <recommendedName>
        <fullName evidence="3">HTH psq-type domain-containing protein</fullName>
    </recommendedName>
</protein>
<evidence type="ECO:0000313" key="2">
    <source>
        <dbReference type="Proteomes" id="UP001147733"/>
    </source>
</evidence>
<dbReference type="RefSeq" id="XP_056500045.1">
    <property type="nucleotide sequence ID" value="XM_056644807.1"/>
</dbReference>
<sequence length="54" mass="5937">MPPIRSESSQKLANREGKILLILSNIKNGCINSLRAAAKLYKISFSTLQIYADG</sequence>